<dbReference type="AlphaFoldDB" id="A0A5Q2RGG3"/>
<reference evidence="1 2" key="1">
    <citation type="submission" date="2019-11" db="EMBL/GenBank/DDBJ databases">
        <authorList>
            <person name="He Y."/>
        </authorList>
    </citation>
    <scope>NUCLEOTIDE SEQUENCE [LARGE SCALE GENOMIC DNA]</scope>
    <source>
        <strain evidence="1 2">SCSIO 58843</strain>
    </source>
</reference>
<dbReference type="InterPro" id="IPR005077">
    <property type="entry name" value="Peptidase_C11"/>
</dbReference>
<evidence type="ECO:0000313" key="2">
    <source>
        <dbReference type="Proteomes" id="UP000334019"/>
    </source>
</evidence>
<evidence type="ECO:0000313" key="1">
    <source>
        <dbReference type="EMBL" id="QGG95909.1"/>
    </source>
</evidence>
<dbReference type="PROSITE" id="PS51257">
    <property type="entry name" value="PROKAR_LIPOPROTEIN"/>
    <property type="match status" value="1"/>
</dbReference>
<dbReference type="Proteomes" id="UP000334019">
    <property type="component" value="Chromosome"/>
</dbReference>
<gene>
    <name evidence="1" type="ORF">GH723_12830</name>
</gene>
<evidence type="ECO:0008006" key="3">
    <source>
        <dbReference type="Google" id="ProtNLM"/>
    </source>
</evidence>
<dbReference type="Pfam" id="PF03415">
    <property type="entry name" value="Peptidase_C11"/>
    <property type="match status" value="1"/>
</dbReference>
<dbReference type="PANTHER" id="PTHR37835:SF1">
    <property type="entry name" value="ALPHA-CLOSTRIPAIN"/>
    <property type="match status" value="1"/>
</dbReference>
<dbReference type="RefSeq" id="WP_153760015.1">
    <property type="nucleotide sequence ID" value="NZ_CP045851.1"/>
</dbReference>
<sequence length="652" mass="69418">MARPEPSVAGRRAWRGRSGLLVLVLVGALLAGCGDDAEPEARNLGELIDAETAATSAALDEPGEWTMFVYLAADNDLEPFALVDLEEMTEAEGVEMVVLVDRSPSYTSQAVLSLGDFDDTKMLHIVDGEVEVVEELGELDTGDPAVLEDFVADGLSRYGSERNGLVIWNHGASWPGAAIDETSLGSMLSVDGIRDAVRAGLDRADVERFDILGFDACLMATYEVAQNLAPVARTLLASEELEPGHGWNWSAVSAPGGTTSTLDLASGIIDGYAEQASSLRTSGVTLSLVDLDLLDPIDEAFDDLAASVDPQARGLVGRIGSGRAEALGFGRDPDPTYDSHMVDVGHLATLLADIDALAEPAGRLRSAIDDAVLLNVTDSTTVDATGLAVYFPPVPSLGLPSYEDVADIGPWTGFLRAYYTGAEEVPPDQLPAFLDDDRLLEAEDVESTDDGVSFTVDVVSGTGVNIVSSKLFWGQVDMADTNRVAFFGERLATIDGDTITAEYDWRYLVVEDGTNEASAYSQLDLAEDGSIRRIVVPVSYTSAEGTTRGILALGIDGDQIASETFYRYTDEGTVGEIEPAPGDTFVPQLLVQDMDDLSSEWVASTDVALSADVDALDHHLRRLAFATPVMLELNLTDIEGGTDYIFHGTASP</sequence>
<name>A0A5Q2RGG3_9ACTN</name>
<keyword evidence="2" id="KW-1185">Reference proteome</keyword>
<dbReference type="EMBL" id="CP045851">
    <property type="protein sequence ID" value="QGG95909.1"/>
    <property type="molecule type" value="Genomic_DNA"/>
</dbReference>
<proteinExistence type="predicted"/>
<dbReference type="Gene3D" id="3.40.50.11970">
    <property type="match status" value="1"/>
</dbReference>
<accession>A0A5Q2RGG3</accession>
<dbReference type="KEGG" id="atq:GH723_12830"/>
<protein>
    <recommendedName>
        <fullName evidence="3">Peptidase C11</fullName>
    </recommendedName>
</protein>
<dbReference type="PANTHER" id="PTHR37835">
    <property type="entry name" value="ALPHA-CLOSTRIPAIN"/>
    <property type="match status" value="1"/>
</dbReference>
<organism evidence="1 2">
    <name type="scientific">Actinomarinicola tropica</name>
    <dbReference type="NCBI Taxonomy" id="2789776"/>
    <lineage>
        <taxon>Bacteria</taxon>
        <taxon>Bacillati</taxon>
        <taxon>Actinomycetota</taxon>
        <taxon>Acidimicrobiia</taxon>
        <taxon>Acidimicrobiales</taxon>
        <taxon>Iamiaceae</taxon>
        <taxon>Actinomarinicola</taxon>
    </lineage>
</organism>